<keyword evidence="3" id="KW-1185">Reference proteome</keyword>
<name>A0A9P5HEB1_9HYPO</name>
<evidence type="ECO:0000256" key="1">
    <source>
        <dbReference type="SAM" id="MobiDB-lite"/>
    </source>
</evidence>
<feature type="compositionally biased region" description="Basic and acidic residues" evidence="1">
    <location>
        <begin position="36"/>
        <end position="50"/>
    </location>
</feature>
<dbReference type="Proteomes" id="UP000722485">
    <property type="component" value="Unassembled WGS sequence"/>
</dbReference>
<comment type="caution">
    <text evidence="2">The sequence shown here is derived from an EMBL/GenBank/DDBJ whole genome shotgun (WGS) entry which is preliminary data.</text>
</comment>
<organism evidence="2 3">
    <name type="scientific">Cylindrodendrum hubeiense</name>
    <dbReference type="NCBI Taxonomy" id="595255"/>
    <lineage>
        <taxon>Eukaryota</taxon>
        <taxon>Fungi</taxon>
        <taxon>Dikarya</taxon>
        <taxon>Ascomycota</taxon>
        <taxon>Pezizomycotina</taxon>
        <taxon>Sordariomycetes</taxon>
        <taxon>Hypocreomycetidae</taxon>
        <taxon>Hypocreales</taxon>
        <taxon>Nectriaceae</taxon>
        <taxon>Cylindrodendrum</taxon>
    </lineage>
</organism>
<feature type="region of interest" description="Disordered" evidence="1">
    <location>
        <begin position="142"/>
        <end position="209"/>
    </location>
</feature>
<dbReference type="EMBL" id="JAANBB010000023">
    <property type="protein sequence ID" value="KAF7555146.1"/>
    <property type="molecule type" value="Genomic_DNA"/>
</dbReference>
<proteinExistence type="predicted"/>
<reference evidence="2" key="1">
    <citation type="submission" date="2020-03" db="EMBL/GenBank/DDBJ databases">
        <title>Draft Genome Sequence of Cylindrodendrum hubeiense.</title>
        <authorList>
            <person name="Buettner E."/>
            <person name="Kellner H."/>
        </authorList>
    </citation>
    <scope>NUCLEOTIDE SEQUENCE</scope>
    <source>
        <strain evidence="2">IHI 201604</strain>
    </source>
</reference>
<feature type="compositionally biased region" description="Basic and acidic residues" evidence="1">
    <location>
        <begin position="181"/>
        <end position="209"/>
    </location>
</feature>
<sequence length="209" mass="23258">MGVLDQNRRKNRTKTNLSVRRVDPPLARPGPSKPVSPKEKPVSSKEKPREVQGPNFSDLFMALDLDLELVHDRQNNITASRMHGRYSNSDNIMAVVSGTCGGMAISSNKRSHIDLALDLAEGRPGSHLTVLILPGNAEFETRRQRPGATLSRGGIRQLFGIQDKPKPKTDDKAGKSGKGSLARDESRERRDPEKRTVTGRVQKEKRYRD</sequence>
<gene>
    <name evidence="2" type="ORF">G7Z17_g2367</name>
</gene>
<evidence type="ECO:0000313" key="3">
    <source>
        <dbReference type="Proteomes" id="UP000722485"/>
    </source>
</evidence>
<accession>A0A9P5HEB1</accession>
<evidence type="ECO:0000313" key="2">
    <source>
        <dbReference type="EMBL" id="KAF7555146.1"/>
    </source>
</evidence>
<protein>
    <submittedName>
        <fullName evidence="2">Uncharacterized protein</fullName>
    </submittedName>
</protein>
<feature type="compositionally biased region" description="Basic and acidic residues" evidence="1">
    <location>
        <begin position="163"/>
        <end position="174"/>
    </location>
</feature>
<feature type="region of interest" description="Disordered" evidence="1">
    <location>
        <begin position="1"/>
        <end position="55"/>
    </location>
</feature>
<dbReference type="AlphaFoldDB" id="A0A9P5HEB1"/>